<comment type="caution">
    <text evidence="7">The sequence shown here is derived from an EMBL/GenBank/DDBJ whole genome shotgun (WGS) entry which is preliminary data.</text>
</comment>
<dbReference type="GO" id="GO:0009003">
    <property type="term" value="F:signal peptidase activity"/>
    <property type="evidence" value="ECO:0007669"/>
    <property type="project" value="UniProtKB-EC"/>
</dbReference>
<evidence type="ECO:0000313" key="7">
    <source>
        <dbReference type="EMBL" id="MCZ8514136.1"/>
    </source>
</evidence>
<sequence length="198" mass="22300">MDSMSPKKANRELLDPPLRGETESSLLHEALDWFKSIIFAVVVVFLLHHFIFHLSTVKGTSMQPTLEDGEWLFINKIVRITGSVQRGEVVVIQEPTGTDKAHPFLVKRVVAVAGDEISVRSGKLYVNGEEVKETYTDAVIEDGRFEPYTVAKGQIFVMGDNRHRNASYDSRSFGSVPLTDIEGKAQWIVWPLGKWRSL</sequence>
<dbReference type="NCBIfam" id="TIGR02227">
    <property type="entry name" value="sigpep_I_bact"/>
    <property type="match status" value="1"/>
</dbReference>
<keyword evidence="5" id="KW-1133">Transmembrane helix</keyword>
<evidence type="ECO:0000256" key="3">
    <source>
        <dbReference type="ARBA" id="ARBA00022670"/>
    </source>
</evidence>
<gene>
    <name evidence="7" type="primary">lepB</name>
    <name evidence="7" type="ORF">O9H85_17225</name>
</gene>
<keyword evidence="5" id="KW-0812">Transmembrane</keyword>
<comment type="subcellular location">
    <subcellularLocation>
        <location evidence="1">Cell membrane</location>
        <topology evidence="1">Single-pass type II membrane protein</topology>
    </subcellularLocation>
    <subcellularLocation>
        <location evidence="5">Membrane</location>
        <topology evidence="5">Single-pass type II membrane protein</topology>
    </subcellularLocation>
</comment>
<dbReference type="EMBL" id="JAQAGZ010000010">
    <property type="protein sequence ID" value="MCZ8514136.1"/>
    <property type="molecule type" value="Genomic_DNA"/>
</dbReference>
<organism evidence="7 8">
    <name type="scientific">Paenibacillus gyeongsangnamensis</name>
    <dbReference type="NCBI Taxonomy" id="3388067"/>
    <lineage>
        <taxon>Bacteria</taxon>
        <taxon>Bacillati</taxon>
        <taxon>Bacillota</taxon>
        <taxon>Bacilli</taxon>
        <taxon>Bacillales</taxon>
        <taxon>Paenibacillaceae</taxon>
        <taxon>Paenibacillus</taxon>
    </lineage>
</organism>
<dbReference type="EC" id="3.4.21.89" evidence="5"/>
<evidence type="ECO:0000256" key="1">
    <source>
        <dbReference type="ARBA" id="ARBA00004401"/>
    </source>
</evidence>
<keyword evidence="5" id="KW-0472">Membrane</keyword>
<dbReference type="SUPFAM" id="SSF51306">
    <property type="entry name" value="LexA/Signal peptidase"/>
    <property type="match status" value="1"/>
</dbReference>
<feature type="transmembrane region" description="Helical" evidence="5">
    <location>
        <begin position="33"/>
        <end position="52"/>
    </location>
</feature>
<evidence type="ECO:0000256" key="5">
    <source>
        <dbReference type="RuleBase" id="RU362042"/>
    </source>
</evidence>
<dbReference type="InterPro" id="IPR000223">
    <property type="entry name" value="Pept_S26A_signal_pept_1"/>
</dbReference>
<name>A0ABT4QB89_9BACL</name>
<dbReference type="PROSITE" id="PS00501">
    <property type="entry name" value="SPASE_I_1"/>
    <property type="match status" value="1"/>
</dbReference>
<dbReference type="PANTHER" id="PTHR43390">
    <property type="entry name" value="SIGNAL PEPTIDASE I"/>
    <property type="match status" value="1"/>
</dbReference>
<protein>
    <recommendedName>
        <fullName evidence="5">Signal peptidase I</fullName>
        <ecNumber evidence="5">3.4.21.89</ecNumber>
    </recommendedName>
</protein>
<keyword evidence="3 5" id="KW-0645">Protease</keyword>
<comment type="similarity">
    <text evidence="2 5">Belongs to the peptidase S26 family.</text>
</comment>
<evidence type="ECO:0000256" key="4">
    <source>
        <dbReference type="ARBA" id="ARBA00022801"/>
    </source>
</evidence>
<dbReference type="PRINTS" id="PR00727">
    <property type="entry name" value="LEADERPTASE"/>
</dbReference>
<reference evidence="7 8" key="1">
    <citation type="submission" date="2022-12" db="EMBL/GenBank/DDBJ databases">
        <title>Draft genome sequence of Paenibacillus sp. dW9.</title>
        <authorList>
            <person name="Choi E.-W."/>
            <person name="Kim D.-U."/>
        </authorList>
    </citation>
    <scope>NUCLEOTIDE SEQUENCE [LARGE SCALE GENOMIC DNA]</scope>
    <source>
        <strain evidence="8">dW9</strain>
    </source>
</reference>
<evidence type="ECO:0000256" key="2">
    <source>
        <dbReference type="ARBA" id="ARBA00009370"/>
    </source>
</evidence>
<dbReference type="Pfam" id="PF10502">
    <property type="entry name" value="Peptidase_S26"/>
    <property type="match status" value="1"/>
</dbReference>
<keyword evidence="4 5" id="KW-0378">Hydrolase</keyword>
<comment type="catalytic activity">
    <reaction evidence="5">
        <text>Cleavage of hydrophobic, N-terminal signal or leader sequences from secreted and periplasmic proteins.</text>
        <dbReference type="EC" id="3.4.21.89"/>
    </reaction>
</comment>
<dbReference type="Proteomes" id="UP001527882">
    <property type="component" value="Unassembled WGS sequence"/>
</dbReference>
<proteinExistence type="inferred from homology"/>
<dbReference type="PANTHER" id="PTHR43390:SF1">
    <property type="entry name" value="CHLOROPLAST PROCESSING PEPTIDASE"/>
    <property type="match status" value="1"/>
</dbReference>
<dbReference type="InterPro" id="IPR019756">
    <property type="entry name" value="Pept_S26A_signal_pept_1_Ser-AS"/>
</dbReference>
<evidence type="ECO:0000313" key="8">
    <source>
        <dbReference type="Proteomes" id="UP001527882"/>
    </source>
</evidence>
<dbReference type="RefSeq" id="WP_269882653.1">
    <property type="nucleotide sequence ID" value="NZ_JAQAGZ010000010.1"/>
</dbReference>
<evidence type="ECO:0000259" key="6">
    <source>
        <dbReference type="Pfam" id="PF10502"/>
    </source>
</evidence>
<dbReference type="InterPro" id="IPR019533">
    <property type="entry name" value="Peptidase_S26"/>
</dbReference>
<accession>A0ABT4QB89</accession>
<dbReference type="CDD" id="cd06530">
    <property type="entry name" value="S26_SPase_I"/>
    <property type="match status" value="1"/>
</dbReference>
<dbReference type="InterPro" id="IPR036286">
    <property type="entry name" value="LexA/Signal_pep-like_sf"/>
</dbReference>
<feature type="domain" description="Peptidase S26" evidence="6">
    <location>
        <begin position="31"/>
        <end position="190"/>
    </location>
</feature>
<keyword evidence="8" id="KW-1185">Reference proteome</keyword>
<dbReference type="Gene3D" id="2.10.109.10">
    <property type="entry name" value="Umud Fragment, subunit A"/>
    <property type="match status" value="1"/>
</dbReference>